<protein>
    <submittedName>
        <fullName evidence="3">Uncharacterized protein</fullName>
    </submittedName>
</protein>
<gene>
    <name evidence="3" type="ORF">Acr_00g0002930</name>
</gene>
<name>A0A7J0D8T4_9ERIC</name>
<keyword evidence="2" id="KW-0472">Membrane</keyword>
<reference evidence="4" key="1">
    <citation type="submission" date="2019-07" db="EMBL/GenBank/DDBJ databases">
        <title>De Novo Assembly of kiwifruit Actinidia rufa.</title>
        <authorList>
            <person name="Sugita-Konishi S."/>
            <person name="Sato K."/>
            <person name="Mori E."/>
            <person name="Abe Y."/>
            <person name="Kisaki G."/>
            <person name="Hamano K."/>
            <person name="Suezawa K."/>
            <person name="Otani M."/>
            <person name="Fukuda T."/>
            <person name="Manabe T."/>
            <person name="Gomi K."/>
            <person name="Tabuchi M."/>
            <person name="Akimitsu K."/>
            <person name="Kataoka I."/>
        </authorList>
    </citation>
    <scope>NUCLEOTIDE SEQUENCE [LARGE SCALE GENOMIC DNA]</scope>
    <source>
        <strain evidence="4">cv. Fuchu</strain>
    </source>
</reference>
<keyword evidence="2" id="KW-0812">Transmembrane</keyword>
<dbReference type="AlphaFoldDB" id="A0A7J0D8T4"/>
<dbReference type="EMBL" id="BJWL01000046">
    <property type="protein sequence ID" value="GFS28625.1"/>
    <property type="molecule type" value="Genomic_DNA"/>
</dbReference>
<keyword evidence="2" id="KW-1133">Transmembrane helix</keyword>
<sequence>MKGNSYCWLLFWLWKFLLCQLLVILPKSRGSARPVAYLCLQLFLFWFLFQQVQIVIATTCPTLTERKSNGSFFLTSDGSVRLGSLRKEVRASSSPEGLGYGSPRSIRLRLIKLRELHSKEELSAGDRSVGTQAAGSRGEAQNPFPGSYYMRWPFLGTSKEDFEPQQQKKTLAQDSVERWKGKVPTEVSLFLLPFFLELAPQRPGVLFHRFMYGEEGNGWFYDELFARGVSEDTIRLRNEIWGSSLLTRCQIVRRRKTGLSLISEPVAMVDNLRAEGGDNAETERTLAERLHKLTTLENKEVMSDSKIDRESCLIQSRTLKLHFPTFEEIGPVVFLEQKNSLHTIKVKRRIDVDFLP</sequence>
<evidence type="ECO:0000313" key="3">
    <source>
        <dbReference type="EMBL" id="GFS28625.1"/>
    </source>
</evidence>
<evidence type="ECO:0000313" key="4">
    <source>
        <dbReference type="Proteomes" id="UP000585474"/>
    </source>
</evidence>
<evidence type="ECO:0000256" key="2">
    <source>
        <dbReference type="SAM" id="Phobius"/>
    </source>
</evidence>
<feature type="region of interest" description="Disordered" evidence="1">
    <location>
        <begin position="122"/>
        <end position="145"/>
    </location>
</feature>
<proteinExistence type="predicted"/>
<feature type="transmembrane region" description="Helical" evidence="2">
    <location>
        <begin position="6"/>
        <end position="25"/>
    </location>
</feature>
<accession>A0A7J0D8T4</accession>
<organism evidence="3 4">
    <name type="scientific">Actinidia rufa</name>
    <dbReference type="NCBI Taxonomy" id="165716"/>
    <lineage>
        <taxon>Eukaryota</taxon>
        <taxon>Viridiplantae</taxon>
        <taxon>Streptophyta</taxon>
        <taxon>Embryophyta</taxon>
        <taxon>Tracheophyta</taxon>
        <taxon>Spermatophyta</taxon>
        <taxon>Magnoliopsida</taxon>
        <taxon>eudicotyledons</taxon>
        <taxon>Gunneridae</taxon>
        <taxon>Pentapetalae</taxon>
        <taxon>asterids</taxon>
        <taxon>Ericales</taxon>
        <taxon>Actinidiaceae</taxon>
        <taxon>Actinidia</taxon>
    </lineage>
</organism>
<evidence type="ECO:0000256" key="1">
    <source>
        <dbReference type="SAM" id="MobiDB-lite"/>
    </source>
</evidence>
<comment type="caution">
    <text evidence="3">The sequence shown here is derived from an EMBL/GenBank/DDBJ whole genome shotgun (WGS) entry which is preliminary data.</text>
</comment>
<dbReference type="Proteomes" id="UP000585474">
    <property type="component" value="Unassembled WGS sequence"/>
</dbReference>
<keyword evidence="4" id="KW-1185">Reference proteome</keyword>